<gene>
    <name evidence="4" type="ORF">HMPREF9449_00652</name>
</gene>
<evidence type="ECO:0000313" key="4">
    <source>
        <dbReference type="EMBL" id="EHP50063.1"/>
    </source>
</evidence>
<dbReference type="HOGENOM" id="CLU_016760_1_0_10"/>
<dbReference type="PROSITE" id="PS51192">
    <property type="entry name" value="HELICASE_ATP_BIND_1"/>
    <property type="match status" value="1"/>
</dbReference>
<dbReference type="SUPFAM" id="SSF52540">
    <property type="entry name" value="P-loop containing nucleoside triphosphate hydrolases"/>
    <property type="match status" value="2"/>
</dbReference>
<dbReference type="GeneID" id="98068283"/>
<comment type="caution">
    <text evidence="4">The sequence shown here is derived from an EMBL/GenBank/DDBJ whole genome shotgun (WGS) entry which is preliminary data.</text>
</comment>
<dbReference type="InterPro" id="IPR038718">
    <property type="entry name" value="SNF2-like_sf"/>
</dbReference>
<proteinExistence type="predicted"/>
<evidence type="ECO:0008006" key="6">
    <source>
        <dbReference type="Google" id="ProtNLM"/>
    </source>
</evidence>
<feature type="domain" description="Helicase C-terminal" evidence="3">
    <location>
        <begin position="436"/>
        <end position="589"/>
    </location>
</feature>
<dbReference type="Pfam" id="PF00271">
    <property type="entry name" value="Helicase_C"/>
    <property type="match status" value="1"/>
</dbReference>
<dbReference type="GO" id="GO:0016787">
    <property type="term" value="F:hydrolase activity"/>
    <property type="evidence" value="ECO:0007669"/>
    <property type="project" value="UniProtKB-KW"/>
</dbReference>
<dbReference type="InterPro" id="IPR001650">
    <property type="entry name" value="Helicase_C-like"/>
</dbReference>
<dbReference type="PROSITE" id="PS51194">
    <property type="entry name" value="HELICASE_CTER"/>
    <property type="match status" value="1"/>
</dbReference>
<dbReference type="STRING" id="742817.HMPREF9449_00652"/>
<dbReference type="Gene3D" id="3.40.50.10810">
    <property type="entry name" value="Tandem AAA-ATPase domain"/>
    <property type="match status" value="1"/>
</dbReference>
<accession>H1DEG6</accession>
<sequence>MDANIVVNPETLIATIVLNGNDEKLLNSLKLICSGLSDDFKYQNKKFYLPWFELRRGINSVAYVLKKAGVTMVFDDFTAKLLQEVVIDRKNIKERAVNLDIDEECFKEYLINAGFKRTLKAEQIRDAISLLNLRHGANFSVPGAGKTTTVLALHTVLKQLGVVNKLLVISPINAFISWEDEIEDIFGKETLNVERFHREYFDHFSLLEAKNPDVVLINYEKLRRDIKSLIPFFIKNKIHLILDESHRVKSGVNNMSYNQIIKIADLAKRREILSGTPMPQSFEDLQPQFDYLWPGENIISPKLIKGEESQIIINVNQAIKGLFVRTTKNELGLKEPIVRYTSIPMGPIQAELYKLFKSEAARIMAGMDRPTLYNFRKVGRSVVKLLQAATNPMLLAIRDEYGESILPKPKIVDYWELLEDYKKYEKPTKIEYLIHRIKEIFIDAPGSKILIWTYFVRNILILEKIFKEYNPVTIFGGIPSGSDEDEANREGRIRKFLNDPSCRIMIANPQACGEGISLHKVCHNAIYLDRNFNAAYYLQSIDRIHRLGLDPTINTTVEILVAENSIDELLIQRLNDKIKAMGSVLEDSYLHSLAYDPADISKDDDFGIDSKDFVAIKEHVTKS</sequence>
<keyword evidence="1" id="KW-0378">Hydrolase</keyword>
<dbReference type="Gene3D" id="3.40.50.300">
    <property type="entry name" value="P-loop containing nucleotide triphosphate hydrolases"/>
    <property type="match status" value="1"/>
</dbReference>
<dbReference type="InterPro" id="IPR000330">
    <property type="entry name" value="SNF2_N"/>
</dbReference>
<dbReference type="eggNOG" id="COG0553">
    <property type="taxonomic scope" value="Bacteria"/>
</dbReference>
<reference evidence="4 5" key="1">
    <citation type="submission" date="2012-01" db="EMBL/GenBank/DDBJ databases">
        <title>The Genome Sequence of Odoribacter laneus YIT 12061.</title>
        <authorList>
            <consortium name="The Broad Institute Genome Sequencing Platform"/>
            <person name="Earl A."/>
            <person name="Ward D."/>
            <person name="Feldgarden M."/>
            <person name="Gevers D."/>
            <person name="Morotomi M."/>
            <person name="Young S.K."/>
            <person name="Zeng Q."/>
            <person name="Gargeya S."/>
            <person name="Fitzgerald M."/>
            <person name="Haas B."/>
            <person name="Abouelleil A."/>
            <person name="Alvarado L."/>
            <person name="Arachchi H.M."/>
            <person name="Berlin A."/>
            <person name="Chapman S.B."/>
            <person name="Gearin G."/>
            <person name="Goldberg J."/>
            <person name="Griggs A."/>
            <person name="Gujja S."/>
            <person name="Hansen M."/>
            <person name="Heiman D."/>
            <person name="Howarth C."/>
            <person name="Larimer J."/>
            <person name="Lui A."/>
            <person name="MacDonald P.J.P."/>
            <person name="McCowen C."/>
            <person name="Montmayeur A."/>
            <person name="Murphy C."/>
            <person name="Neiman D."/>
            <person name="Pearson M."/>
            <person name="Priest M."/>
            <person name="Roberts A."/>
            <person name="Saif S."/>
            <person name="Shea T."/>
            <person name="Sisk P."/>
            <person name="Stolte C."/>
            <person name="Sykes S."/>
            <person name="Wortman J."/>
            <person name="Nusbaum C."/>
            <person name="Birren B."/>
        </authorList>
    </citation>
    <scope>NUCLEOTIDE SEQUENCE [LARGE SCALE GENOMIC DNA]</scope>
    <source>
        <strain evidence="4 5">YIT 12061</strain>
    </source>
</reference>
<feature type="domain" description="Helicase ATP-binding" evidence="2">
    <location>
        <begin position="127"/>
        <end position="295"/>
    </location>
</feature>
<evidence type="ECO:0000259" key="2">
    <source>
        <dbReference type="PROSITE" id="PS51192"/>
    </source>
</evidence>
<name>H1DEG6_9BACT</name>
<dbReference type="CDD" id="cd18793">
    <property type="entry name" value="SF2_C_SNF"/>
    <property type="match status" value="1"/>
</dbReference>
<dbReference type="InterPro" id="IPR049730">
    <property type="entry name" value="SNF2/RAD54-like_C"/>
</dbReference>
<evidence type="ECO:0000256" key="1">
    <source>
        <dbReference type="ARBA" id="ARBA00022801"/>
    </source>
</evidence>
<keyword evidence="5" id="KW-1185">Reference proteome</keyword>
<dbReference type="EMBL" id="ADMC01000007">
    <property type="protein sequence ID" value="EHP50063.1"/>
    <property type="molecule type" value="Genomic_DNA"/>
</dbReference>
<protein>
    <recommendedName>
        <fullName evidence="6">Helicase ATP-binding domain-containing protein</fullName>
    </recommendedName>
</protein>
<evidence type="ECO:0000259" key="3">
    <source>
        <dbReference type="PROSITE" id="PS51194"/>
    </source>
</evidence>
<dbReference type="PANTHER" id="PTHR10799">
    <property type="entry name" value="SNF2/RAD54 HELICASE FAMILY"/>
    <property type="match status" value="1"/>
</dbReference>
<organism evidence="4 5">
    <name type="scientific">Odoribacter laneus YIT 12061</name>
    <dbReference type="NCBI Taxonomy" id="742817"/>
    <lineage>
        <taxon>Bacteria</taxon>
        <taxon>Pseudomonadati</taxon>
        <taxon>Bacteroidota</taxon>
        <taxon>Bacteroidia</taxon>
        <taxon>Bacteroidales</taxon>
        <taxon>Odoribacteraceae</taxon>
        <taxon>Odoribacter</taxon>
    </lineage>
</organism>
<dbReference type="RefSeq" id="WP_009135800.1">
    <property type="nucleotide sequence ID" value="NZ_JH594596.1"/>
</dbReference>
<evidence type="ECO:0000313" key="5">
    <source>
        <dbReference type="Proteomes" id="UP000004892"/>
    </source>
</evidence>
<dbReference type="GO" id="GO:0005524">
    <property type="term" value="F:ATP binding"/>
    <property type="evidence" value="ECO:0007669"/>
    <property type="project" value="InterPro"/>
</dbReference>
<dbReference type="InterPro" id="IPR014001">
    <property type="entry name" value="Helicase_ATP-bd"/>
</dbReference>
<dbReference type="Proteomes" id="UP000004892">
    <property type="component" value="Unassembled WGS sequence"/>
</dbReference>
<dbReference type="Pfam" id="PF00176">
    <property type="entry name" value="SNF2-rel_dom"/>
    <property type="match status" value="1"/>
</dbReference>
<dbReference type="SMART" id="SM00487">
    <property type="entry name" value="DEXDc"/>
    <property type="match status" value="1"/>
</dbReference>
<dbReference type="PATRIC" id="fig|742817.3.peg.694"/>
<dbReference type="InterPro" id="IPR027417">
    <property type="entry name" value="P-loop_NTPase"/>
</dbReference>
<dbReference type="AlphaFoldDB" id="H1DEG6"/>